<evidence type="ECO:0000313" key="6">
    <source>
        <dbReference type="EMBL" id="SHM58099.1"/>
    </source>
</evidence>
<keyword evidence="6" id="KW-0449">Lipoprotein</keyword>
<gene>
    <name evidence="3" type="primary">rlpA</name>
    <name evidence="6" type="ORF">SAMN05444366_3562</name>
</gene>
<evidence type="ECO:0000313" key="7">
    <source>
        <dbReference type="Proteomes" id="UP000184121"/>
    </source>
</evidence>
<dbReference type="Proteomes" id="UP000184121">
    <property type="component" value="Unassembled WGS sequence"/>
</dbReference>
<dbReference type="Pfam" id="PF03330">
    <property type="entry name" value="DPBB_1"/>
    <property type="match status" value="1"/>
</dbReference>
<evidence type="ECO:0000256" key="1">
    <source>
        <dbReference type="ARBA" id="ARBA00023239"/>
    </source>
</evidence>
<accession>A0A1M7JYH7</accession>
<dbReference type="OrthoDB" id="9779128at2"/>
<dbReference type="CDD" id="cd22268">
    <property type="entry name" value="DPBB_RlpA-like"/>
    <property type="match status" value="1"/>
</dbReference>
<dbReference type="Gene3D" id="2.40.40.10">
    <property type="entry name" value="RlpA-like domain"/>
    <property type="match status" value="1"/>
</dbReference>
<dbReference type="HAMAP" id="MF_02071">
    <property type="entry name" value="RlpA"/>
    <property type="match status" value="1"/>
</dbReference>
<dbReference type="PANTHER" id="PTHR34183:SF1">
    <property type="entry name" value="ENDOLYTIC PEPTIDOGLYCAN TRANSGLYCOSYLASE RLPA"/>
    <property type="match status" value="1"/>
</dbReference>
<evidence type="ECO:0000256" key="4">
    <source>
        <dbReference type="RuleBase" id="RU003495"/>
    </source>
</evidence>
<dbReference type="EC" id="4.2.2.-" evidence="3"/>
<dbReference type="InterPro" id="IPR036908">
    <property type="entry name" value="RlpA-like_sf"/>
</dbReference>
<dbReference type="GO" id="GO:0008932">
    <property type="term" value="F:lytic endotransglycosylase activity"/>
    <property type="evidence" value="ECO:0007669"/>
    <property type="project" value="UniProtKB-UniRule"/>
</dbReference>
<dbReference type="NCBIfam" id="TIGR00413">
    <property type="entry name" value="rlpA"/>
    <property type="match status" value="1"/>
</dbReference>
<name>A0A1M7JYH7_9FLAO</name>
<keyword evidence="1 3" id="KW-0456">Lyase</keyword>
<evidence type="ECO:0000259" key="5">
    <source>
        <dbReference type="Pfam" id="PF03330"/>
    </source>
</evidence>
<comment type="function">
    <text evidence="3">Lytic transglycosylase with a strong preference for naked glycan strands that lack stem peptides.</text>
</comment>
<dbReference type="InterPro" id="IPR012997">
    <property type="entry name" value="RplA"/>
</dbReference>
<dbReference type="InterPro" id="IPR009009">
    <property type="entry name" value="RlpA-like_DPBB"/>
</dbReference>
<organism evidence="6 7">
    <name type="scientific">Flavobacterium saccharophilum</name>
    <dbReference type="NCBI Taxonomy" id="29534"/>
    <lineage>
        <taxon>Bacteria</taxon>
        <taxon>Pseudomonadati</taxon>
        <taxon>Bacteroidota</taxon>
        <taxon>Flavobacteriia</taxon>
        <taxon>Flavobacteriales</taxon>
        <taxon>Flavobacteriaceae</taxon>
        <taxon>Flavobacterium</taxon>
    </lineage>
</organism>
<dbReference type="GO" id="GO:0000270">
    <property type="term" value="P:peptidoglycan metabolic process"/>
    <property type="evidence" value="ECO:0007669"/>
    <property type="project" value="UniProtKB-UniRule"/>
</dbReference>
<sequence precursor="true">MKKIALYLILFISTFSFAQKKSASKEPKEKTEKYTLYKTHAHASYYNNKFNGKRTASGRKFNNNKLTAAHKKFPFGTKLRITNERNDKSVIVEVIDRGPFSKKREIDLTKRAFMKIASNKGSGSMKVKIEVLKN</sequence>
<dbReference type="GO" id="GO:0071555">
    <property type="term" value="P:cell wall organization"/>
    <property type="evidence" value="ECO:0007669"/>
    <property type="project" value="UniProtKB-KW"/>
</dbReference>
<protein>
    <recommendedName>
        <fullName evidence="3">Probable endolytic peptidoglycan transglycosylase RlpA</fullName>
        <ecNumber evidence="3">4.2.2.-</ecNumber>
    </recommendedName>
</protein>
<feature type="domain" description="RlpA-like protein double-psi beta-barrel" evidence="5">
    <location>
        <begin position="41"/>
        <end position="128"/>
    </location>
</feature>
<dbReference type="RefSeq" id="WP_072974552.1">
    <property type="nucleotide sequence ID" value="NZ_FRBY01000005.1"/>
</dbReference>
<feature type="signal peptide" evidence="3">
    <location>
        <begin position="1"/>
        <end position="18"/>
    </location>
</feature>
<keyword evidence="3" id="KW-0732">Signal</keyword>
<dbReference type="PANTHER" id="PTHR34183">
    <property type="entry name" value="ENDOLYTIC PEPTIDOGLYCAN TRANSGLYCOSYLASE RLPA"/>
    <property type="match status" value="1"/>
</dbReference>
<keyword evidence="7" id="KW-1185">Reference proteome</keyword>
<dbReference type="EMBL" id="FRBY01000005">
    <property type="protein sequence ID" value="SHM58099.1"/>
    <property type="molecule type" value="Genomic_DNA"/>
</dbReference>
<proteinExistence type="inferred from homology"/>
<evidence type="ECO:0000256" key="2">
    <source>
        <dbReference type="ARBA" id="ARBA00023316"/>
    </source>
</evidence>
<keyword evidence="2 3" id="KW-0961">Cell wall biogenesis/degradation</keyword>
<dbReference type="AlphaFoldDB" id="A0A1M7JYH7"/>
<reference evidence="7" key="1">
    <citation type="submission" date="2016-11" db="EMBL/GenBank/DDBJ databases">
        <authorList>
            <person name="Varghese N."/>
            <person name="Submissions S."/>
        </authorList>
    </citation>
    <scope>NUCLEOTIDE SEQUENCE [LARGE SCALE GENOMIC DNA]</scope>
    <source>
        <strain evidence="7">DSM 1811</strain>
    </source>
</reference>
<dbReference type="STRING" id="29534.SAMN05444366_3562"/>
<feature type="chain" id="PRO_5013410385" description="Probable endolytic peptidoglycan transglycosylase RlpA" evidence="3">
    <location>
        <begin position="19"/>
        <end position="134"/>
    </location>
</feature>
<dbReference type="InterPro" id="IPR034718">
    <property type="entry name" value="RlpA"/>
</dbReference>
<dbReference type="SUPFAM" id="SSF50685">
    <property type="entry name" value="Barwin-like endoglucanases"/>
    <property type="match status" value="1"/>
</dbReference>
<evidence type="ECO:0000256" key="3">
    <source>
        <dbReference type="HAMAP-Rule" id="MF_02071"/>
    </source>
</evidence>
<comment type="similarity">
    <text evidence="3 4">Belongs to the RlpA family.</text>
</comment>